<dbReference type="AlphaFoldDB" id="A0AAV0XC50"/>
<organism evidence="3 4">
    <name type="scientific">Macrosiphum euphorbiae</name>
    <name type="common">potato aphid</name>
    <dbReference type="NCBI Taxonomy" id="13131"/>
    <lineage>
        <taxon>Eukaryota</taxon>
        <taxon>Metazoa</taxon>
        <taxon>Ecdysozoa</taxon>
        <taxon>Arthropoda</taxon>
        <taxon>Hexapoda</taxon>
        <taxon>Insecta</taxon>
        <taxon>Pterygota</taxon>
        <taxon>Neoptera</taxon>
        <taxon>Paraneoptera</taxon>
        <taxon>Hemiptera</taxon>
        <taxon>Sternorrhyncha</taxon>
        <taxon>Aphidomorpha</taxon>
        <taxon>Aphidoidea</taxon>
        <taxon>Aphididae</taxon>
        <taxon>Macrosiphini</taxon>
        <taxon>Macrosiphum</taxon>
    </lineage>
</organism>
<evidence type="ECO:0000256" key="1">
    <source>
        <dbReference type="SAM" id="MobiDB-lite"/>
    </source>
</evidence>
<dbReference type="GO" id="GO:0005737">
    <property type="term" value="C:cytoplasm"/>
    <property type="evidence" value="ECO:0007669"/>
    <property type="project" value="TreeGrafter"/>
</dbReference>
<proteinExistence type="predicted"/>
<name>A0AAV0XC50_9HEMI</name>
<feature type="compositionally biased region" description="Polar residues" evidence="1">
    <location>
        <begin position="214"/>
        <end position="223"/>
    </location>
</feature>
<gene>
    <name evidence="3" type="ORF">MEUPH1_LOCUS20662</name>
</gene>
<keyword evidence="4" id="KW-1185">Reference proteome</keyword>
<accession>A0AAV0XC50</accession>
<sequence>MACFKVVKVLFCIIFGFSHSTSCYKLPKNDEKCPEVRARSNCDLDAIKGPWNVIEYYASSEEVEIYRCMRSTFNLSPDTPEISMDFTYSYADDPDNEMLTGNITWNIPSFELPGHWVHMETPYEGVYNTFVLDCKDTWAVLLHCAEKPSSPRYLSSILLSRNRTVPVNVRSYVHDKLPKYGVQLEYTFPMVQDDCSPAVIPLYYGTKTVASGNRKTGAGNNNVKHPMLHNDRGNKQQTEIDTNFNN</sequence>
<feature type="chain" id="PRO_5043561361" evidence="2">
    <location>
        <begin position="24"/>
        <end position="246"/>
    </location>
</feature>
<feature type="compositionally biased region" description="Polar residues" evidence="1">
    <location>
        <begin position="235"/>
        <end position="246"/>
    </location>
</feature>
<protein>
    <submittedName>
        <fullName evidence="3">Uncharacterized protein</fullName>
    </submittedName>
</protein>
<dbReference type="SUPFAM" id="SSF50814">
    <property type="entry name" value="Lipocalins"/>
    <property type="match status" value="1"/>
</dbReference>
<dbReference type="EMBL" id="CARXXK010000004">
    <property type="protein sequence ID" value="CAI6366029.1"/>
    <property type="molecule type" value="Genomic_DNA"/>
</dbReference>
<keyword evidence="2" id="KW-0732">Signal</keyword>
<comment type="caution">
    <text evidence="3">The sequence shown here is derived from an EMBL/GenBank/DDBJ whole genome shotgun (WGS) entry which is preliminary data.</text>
</comment>
<dbReference type="PANTHER" id="PTHR10612:SF11">
    <property type="entry name" value="KARL, ISOFORM A"/>
    <property type="match status" value="1"/>
</dbReference>
<dbReference type="GO" id="GO:0006629">
    <property type="term" value="P:lipid metabolic process"/>
    <property type="evidence" value="ECO:0007669"/>
    <property type="project" value="TreeGrafter"/>
</dbReference>
<evidence type="ECO:0000313" key="3">
    <source>
        <dbReference type="EMBL" id="CAI6366029.1"/>
    </source>
</evidence>
<feature type="signal peptide" evidence="2">
    <location>
        <begin position="1"/>
        <end position="23"/>
    </location>
</feature>
<dbReference type="GO" id="GO:0000302">
    <property type="term" value="P:response to reactive oxygen species"/>
    <property type="evidence" value="ECO:0007669"/>
    <property type="project" value="TreeGrafter"/>
</dbReference>
<dbReference type="PANTHER" id="PTHR10612">
    <property type="entry name" value="APOLIPOPROTEIN D"/>
    <property type="match status" value="1"/>
</dbReference>
<feature type="region of interest" description="Disordered" evidence="1">
    <location>
        <begin position="214"/>
        <end position="246"/>
    </location>
</feature>
<dbReference type="Proteomes" id="UP001160148">
    <property type="component" value="Unassembled WGS sequence"/>
</dbReference>
<reference evidence="3 4" key="1">
    <citation type="submission" date="2023-01" db="EMBL/GenBank/DDBJ databases">
        <authorList>
            <person name="Whitehead M."/>
        </authorList>
    </citation>
    <scope>NUCLEOTIDE SEQUENCE [LARGE SCALE GENOMIC DNA]</scope>
</reference>
<evidence type="ECO:0000313" key="4">
    <source>
        <dbReference type="Proteomes" id="UP001160148"/>
    </source>
</evidence>
<dbReference type="InterPro" id="IPR012674">
    <property type="entry name" value="Calycin"/>
</dbReference>
<evidence type="ECO:0000256" key="2">
    <source>
        <dbReference type="SAM" id="SignalP"/>
    </source>
</evidence>
<dbReference type="Gene3D" id="2.40.128.20">
    <property type="match status" value="1"/>
</dbReference>